<evidence type="ECO:0000313" key="6">
    <source>
        <dbReference type="EMBL" id="GGF18038.1"/>
    </source>
</evidence>
<dbReference type="EMBL" id="BMGP01000002">
    <property type="protein sequence ID" value="GGF18038.1"/>
    <property type="molecule type" value="Genomic_DNA"/>
</dbReference>
<evidence type="ECO:0000256" key="3">
    <source>
        <dbReference type="ARBA" id="ARBA00022723"/>
    </source>
</evidence>
<dbReference type="InterPro" id="IPR051600">
    <property type="entry name" value="Beta-PGM-like"/>
</dbReference>
<dbReference type="GO" id="GO:0003824">
    <property type="term" value="F:catalytic activity"/>
    <property type="evidence" value="ECO:0007669"/>
    <property type="project" value="UniProtKB-ARBA"/>
</dbReference>
<dbReference type="InterPro" id="IPR036412">
    <property type="entry name" value="HAD-like_sf"/>
</dbReference>
<evidence type="ECO:0000256" key="1">
    <source>
        <dbReference type="ARBA" id="ARBA00001946"/>
    </source>
</evidence>
<comment type="similarity">
    <text evidence="2">Belongs to the HAD-like hydrolase superfamily. CbbY/CbbZ/Gph/YieH family.</text>
</comment>
<gene>
    <name evidence="6" type="ORF">GCM10011399_09670</name>
</gene>
<dbReference type="PANTHER" id="PTHR46193:SF18">
    <property type="entry name" value="HEXITOL PHOSPHATASE B"/>
    <property type="match status" value="1"/>
</dbReference>
<dbReference type="InterPro" id="IPR023214">
    <property type="entry name" value="HAD_sf"/>
</dbReference>
<proteinExistence type="inferred from homology"/>
<keyword evidence="7" id="KW-1185">Reference proteome</keyword>
<dbReference type="AlphaFoldDB" id="A0A917B3R0"/>
<name>A0A917B3R0_9MICO</name>
<dbReference type="Gene3D" id="3.40.50.1000">
    <property type="entry name" value="HAD superfamily/HAD-like"/>
    <property type="match status" value="1"/>
</dbReference>
<evidence type="ECO:0000256" key="2">
    <source>
        <dbReference type="ARBA" id="ARBA00006171"/>
    </source>
</evidence>
<accession>A0A917B3R0</accession>
<comment type="cofactor">
    <cofactor evidence="1">
        <name>Mg(2+)</name>
        <dbReference type="ChEBI" id="CHEBI:18420"/>
    </cofactor>
</comment>
<keyword evidence="4" id="KW-0460">Magnesium</keyword>
<dbReference type="SFLD" id="SFLDG01129">
    <property type="entry name" value="C1.5:_HAD__Beta-PGM__Phosphata"/>
    <property type="match status" value="1"/>
</dbReference>
<reference evidence="6 7" key="1">
    <citation type="journal article" date="2014" name="Int. J. Syst. Evol. Microbiol.">
        <title>Complete genome sequence of Corynebacterium casei LMG S-19264T (=DSM 44701T), isolated from a smear-ripened cheese.</title>
        <authorList>
            <consortium name="US DOE Joint Genome Institute (JGI-PGF)"/>
            <person name="Walter F."/>
            <person name="Albersmeier A."/>
            <person name="Kalinowski J."/>
            <person name="Ruckert C."/>
        </authorList>
    </citation>
    <scope>NUCLEOTIDE SEQUENCE [LARGE SCALE GENOMIC DNA]</scope>
    <source>
        <strain evidence="6 7">CGMCC 1.12976</strain>
    </source>
</reference>
<sequence length="257" mass="26603">MPALPLHASRFEPIKAVLFDLDGVLTPTVDIHVRAWARLFTDYLAERGVEPAYSEADYFDYIDGKPRVDGVRALLASRDIVVPEGTPDDAPGSNTVWGLGLQKNDEFFAALEADGVVAYAGSVDFLEASISSGRQVAVVSSSRNAVSVLAAAELGDRFTVVVDGLVATDAGLPGKPAPDTYVYAAELLGLTPADCAVIEDAHSGVQAGREGDFGLVVGVDRGVGAAGLLASGADIVVTDLAELVDAVSEPAVAPEHA</sequence>
<dbReference type="InterPro" id="IPR006439">
    <property type="entry name" value="HAD-SF_hydro_IA"/>
</dbReference>
<dbReference type="SFLD" id="SFLDS00003">
    <property type="entry name" value="Haloacid_Dehalogenase"/>
    <property type="match status" value="1"/>
</dbReference>
<comment type="caution">
    <text evidence="6">The sequence shown here is derived from an EMBL/GenBank/DDBJ whole genome shotgun (WGS) entry which is preliminary data.</text>
</comment>
<dbReference type="GO" id="GO:0046872">
    <property type="term" value="F:metal ion binding"/>
    <property type="evidence" value="ECO:0007669"/>
    <property type="project" value="UniProtKB-KW"/>
</dbReference>
<evidence type="ECO:0000313" key="7">
    <source>
        <dbReference type="Proteomes" id="UP000598775"/>
    </source>
</evidence>
<dbReference type="RefSeq" id="WP_188674661.1">
    <property type="nucleotide sequence ID" value="NZ_BMGP01000002.1"/>
</dbReference>
<dbReference type="SUPFAM" id="SSF56784">
    <property type="entry name" value="HAD-like"/>
    <property type="match status" value="1"/>
</dbReference>
<dbReference type="PANTHER" id="PTHR46193">
    <property type="entry name" value="6-PHOSPHOGLUCONATE PHOSPHATASE"/>
    <property type="match status" value="1"/>
</dbReference>
<organism evidence="6 7">
    <name type="scientific">Subtercola lobariae</name>
    <dbReference type="NCBI Taxonomy" id="1588641"/>
    <lineage>
        <taxon>Bacteria</taxon>
        <taxon>Bacillati</taxon>
        <taxon>Actinomycetota</taxon>
        <taxon>Actinomycetes</taxon>
        <taxon>Micrococcales</taxon>
        <taxon>Microbacteriaceae</taxon>
        <taxon>Subtercola</taxon>
    </lineage>
</organism>
<keyword evidence="3" id="KW-0479">Metal-binding</keyword>
<dbReference type="Gene3D" id="1.10.150.240">
    <property type="entry name" value="Putative phosphatase, domain 2"/>
    <property type="match status" value="1"/>
</dbReference>
<dbReference type="Pfam" id="PF00702">
    <property type="entry name" value="Hydrolase"/>
    <property type="match status" value="1"/>
</dbReference>
<dbReference type="Proteomes" id="UP000598775">
    <property type="component" value="Unassembled WGS sequence"/>
</dbReference>
<protein>
    <submittedName>
        <fullName evidence="6">Haloacid dehalogenase</fullName>
    </submittedName>
</protein>
<evidence type="ECO:0000256" key="4">
    <source>
        <dbReference type="ARBA" id="ARBA00022842"/>
    </source>
</evidence>
<dbReference type="PRINTS" id="PR00413">
    <property type="entry name" value="HADHALOGNASE"/>
</dbReference>
<dbReference type="InterPro" id="IPR023198">
    <property type="entry name" value="PGP-like_dom2"/>
</dbReference>
<evidence type="ECO:0000256" key="5">
    <source>
        <dbReference type="ARBA" id="ARBA00023277"/>
    </source>
</evidence>
<dbReference type="NCBIfam" id="TIGR01509">
    <property type="entry name" value="HAD-SF-IA-v3"/>
    <property type="match status" value="1"/>
</dbReference>
<keyword evidence="5" id="KW-0119">Carbohydrate metabolism</keyword>